<gene>
    <name evidence="1" type="ORF">METZ01_LOCUS181168</name>
</gene>
<proteinExistence type="predicted"/>
<organism evidence="1">
    <name type="scientific">marine metagenome</name>
    <dbReference type="NCBI Taxonomy" id="408172"/>
    <lineage>
        <taxon>unclassified sequences</taxon>
        <taxon>metagenomes</taxon>
        <taxon>ecological metagenomes</taxon>
    </lineage>
</organism>
<protein>
    <submittedName>
        <fullName evidence="1">Uncharacterized protein</fullName>
    </submittedName>
</protein>
<evidence type="ECO:0000313" key="1">
    <source>
        <dbReference type="EMBL" id="SVB28314.1"/>
    </source>
</evidence>
<dbReference type="EMBL" id="UINC01035620">
    <property type="protein sequence ID" value="SVB28314.1"/>
    <property type="molecule type" value="Genomic_DNA"/>
</dbReference>
<sequence length="62" mass="7086">MSKHIEQLIDICADLYSDCAEAFREVEAGWGDRDVLARLIIEHHTAERALDAAYTHELREMG</sequence>
<name>A0A382CR62_9ZZZZ</name>
<dbReference type="AlphaFoldDB" id="A0A382CR62"/>
<reference evidence="1" key="1">
    <citation type="submission" date="2018-05" db="EMBL/GenBank/DDBJ databases">
        <authorList>
            <person name="Lanie J.A."/>
            <person name="Ng W.-L."/>
            <person name="Kazmierczak K.M."/>
            <person name="Andrzejewski T.M."/>
            <person name="Davidsen T.M."/>
            <person name="Wayne K.J."/>
            <person name="Tettelin H."/>
            <person name="Glass J.I."/>
            <person name="Rusch D."/>
            <person name="Podicherti R."/>
            <person name="Tsui H.-C.T."/>
            <person name="Winkler M.E."/>
        </authorList>
    </citation>
    <scope>NUCLEOTIDE SEQUENCE</scope>
</reference>
<accession>A0A382CR62</accession>